<reference evidence="4" key="1">
    <citation type="submission" date="2018-07" db="EMBL/GenBank/DDBJ databases">
        <title>Genome assembly of strain Ka43.</title>
        <authorList>
            <person name="Kukolya J."/>
            <person name="Nagy I."/>
            <person name="Horvath B."/>
            <person name="Toth A."/>
        </authorList>
    </citation>
    <scope>NUCLEOTIDE SEQUENCE</scope>
    <source>
        <strain evidence="4">KB43</strain>
    </source>
</reference>
<evidence type="ECO:0000256" key="3">
    <source>
        <dbReference type="PIRSR" id="PIRSR002825-1"/>
    </source>
</evidence>
<comment type="caution">
    <text evidence="4">The sequence shown here is derived from an EMBL/GenBank/DDBJ whole genome shotgun (WGS) entry which is preliminary data.</text>
</comment>
<accession>A0A928YTK5</accession>
<evidence type="ECO:0000256" key="1">
    <source>
        <dbReference type="ARBA" id="ARBA00008520"/>
    </source>
</evidence>
<dbReference type="GO" id="GO:0030288">
    <property type="term" value="C:outer membrane-bounded periplasmic space"/>
    <property type="evidence" value="ECO:0007669"/>
    <property type="project" value="TreeGrafter"/>
</dbReference>
<keyword evidence="3" id="KW-0479">Metal-binding</keyword>
<keyword evidence="3" id="KW-0408">Iron</keyword>
<dbReference type="AlphaFoldDB" id="A0A928YTK5"/>
<gene>
    <name evidence="4" type="ORF">C4F51_04580</name>
</gene>
<organism evidence="4 5">
    <name type="scientific">Cellvibrio polysaccharolyticus</name>
    <dbReference type="NCBI Taxonomy" id="2082724"/>
    <lineage>
        <taxon>Bacteria</taxon>
        <taxon>Pseudomonadati</taxon>
        <taxon>Pseudomonadota</taxon>
        <taxon>Gammaproteobacteria</taxon>
        <taxon>Cellvibrionales</taxon>
        <taxon>Cellvibrionaceae</taxon>
        <taxon>Cellvibrio</taxon>
    </lineage>
</organism>
<feature type="binding site" evidence="3">
    <location>
        <position position="206"/>
    </location>
    <ligand>
        <name>Fe cation</name>
        <dbReference type="ChEBI" id="CHEBI:24875"/>
    </ligand>
</feature>
<dbReference type="EMBL" id="PRDL01000001">
    <property type="protein sequence ID" value="MBE8716460.1"/>
    <property type="molecule type" value="Genomic_DNA"/>
</dbReference>
<dbReference type="PANTHER" id="PTHR30006:SF15">
    <property type="entry name" value="IRON-UTILIZATION PERIPLASMIC PROTEIN"/>
    <property type="match status" value="1"/>
</dbReference>
<dbReference type="Pfam" id="PF13343">
    <property type="entry name" value="SBP_bac_6"/>
    <property type="match status" value="1"/>
</dbReference>
<proteinExistence type="inferred from homology"/>
<comment type="similarity">
    <text evidence="1">Belongs to the bacterial solute-binding protein 1 family.</text>
</comment>
<sequence>MAPFAVSAAPTEVNLYTTREPALVQPLLDAYTANTGIKVNTVFLKDGLAERVASEGARSPADVLMAVDFGNLTDLVDKGVTQSVKSKVLEAAVPAQLRDSDGNWFALSMRARTLYAAKDLKDLKNFTYEELADAKWKGKVCVRSGQHPYNTALIAHMIAKHGEAYTETWLRGVKANLARKAGGGDREVARDILGGLCDVGIANSYYVGLMRSGAGGADQKQWGDGIQVLLPTFKDGGTHVNVSGAAIAKHAPNRDNAVKLLEFLVSDEAQGIYAKANFEYPVKAGATVDPIIAALGTLTVDSVSVSEISKHRKAASLLVDKVGFDN</sequence>
<name>A0A928YTK5_9GAMM</name>
<keyword evidence="2" id="KW-0732">Signal</keyword>
<dbReference type="Gene3D" id="3.40.190.10">
    <property type="entry name" value="Periplasmic binding protein-like II"/>
    <property type="match status" value="2"/>
</dbReference>
<keyword evidence="5" id="KW-1185">Reference proteome</keyword>
<dbReference type="Proteomes" id="UP000652567">
    <property type="component" value="Unassembled WGS sequence"/>
</dbReference>
<evidence type="ECO:0000313" key="4">
    <source>
        <dbReference type="EMBL" id="MBE8716460.1"/>
    </source>
</evidence>
<dbReference type="SUPFAM" id="SSF53850">
    <property type="entry name" value="Periplasmic binding protein-like II"/>
    <property type="match status" value="1"/>
</dbReference>
<dbReference type="PIRSF" id="PIRSF002825">
    <property type="entry name" value="CfbpA"/>
    <property type="match status" value="1"/>
</dbReference>
<evidence type="ECO:0000256" key="2">
    <source>
        <dbReference type="ARBA" id="ARBA00022729"/>
    </source>
</evidence>
<dbReference type="PANTHER" id="PTHR30006">
    <property type="entry name" value="THIAMINE-BINDING PERIPLASMIC PROTEIN-RELATED"/>
    <property type="match status" value="1"/>
</dbReference>
<evidence type="ECO:0000313" key="5">
    <source>
        <dbReference type="Proteomes" id="UP000652567"/>
    </source>
</evidence>
<dbReference type="InterPro" id="IPR026045">
    <property type="entry name" value="Ferric-bd"/>
</dbReference>
<feature type="binding site" evidence="3">
    <location>
        <position position="205"/>
    </location>
    <ligand>
        <name>Fe cation</name>
        <dbReference type="ChEBI" id="CHEBI:24875"/>
    </ligand>
</feature>
<dbReference type="GO" id="GO:0046872">
    <property type="term" value="F:metal ion binding"/>
    <property type="evidence" value="ECO:0007669"/>
    <property type="project" value="UniProtKB-KW"/>
</dbReference>
<protein>
    <submittedName>
        <fullName evidence="4">Extracellular solute-binding protein</fullName>
    </submittedName>
</protein>